<evidence type="ECO:0000313" key="3">
    <source>
        <dbReference type="EMBL" id="QNN49026.1"/>
    </source>
</evidence>
<dbReference type="EMBL" id="CP060712">
    <property type="protein sequence ID" value="QNN49026.1"/>
    <property type="molecule type" value="Genomic_DNA"/>
</dbReference>
<proteinExistence type="predicted"/>
<organism evidence="3 4">
    <name type="scientific">Phycicoccus endophyticus</name>
    <dbReference type="NCBI Taxonomy" id="1690220"/>
    <lineage>
        <taxon>Bacteria</taxon>
        <taxon>Bacillati</taxon>
        <taxon>Actinomycetota</taxon>
        <taxon>Actinomycetes</taxon>
        <taxon>Micrococcales</taxon>
        <taxon>Intrasporangiaceae</taxon>
        <taxon>Phycicoccus</taxon>
    </lineage>
</organism>
<gene>
    <name evidence="3" type="ORF">H9L10_12340</name>
</gene>
<evidence type="ECO:0000256" key="1">
    <source>
        <dbReference type="SAM" id="MobiDB-lite"/>
    </source>
</evidence>
<evidence type="ECO:0000313" key="4">
    <source>
        <dbReference type="Proteomes" id="UP000515976"/>
    </source>
</evidence>
<keyword evidence="4" id="KW-1185">Reference proteome</keyword>
<feature type="region of interest" description="Disordered" evidence="1">
    <location>
        <begin position="411"/>
        <end position="457"/>
    </location>
</feature>
<name>A0A7G9R0A1_9MICO</name>
<evidence type="ECO:0000259" key="2">
    <source>
        <dbReference type="SMART" id="SM00507"/>
    </source>
</evidence>
<dbReference type="RefSeq" id="WP_166103045.1">
    <property type="nucleotide sequence ID" value="NZ_BMMY01000011.1"/>
</dbReference>
<dbReference type="AlphaFoldDB" id="A0A7G9R0A1"/>
<sequence>MEGKSTAVDGRRSARSAVASARVCLGQIDIGELTDAERLQLVAELERLKGAAVAAQARAVDAVRRSRESSCPRDALRSVGSEVALARRESPALGDRFVGLAQAVVHELPGALAALEGGALGERGVVEVVRETATLTREDRLEVDARLRGLYERLGWRSLGRAARRVAAELDAASVVRRMERAVAARRVGVRPAPDGMAYLSVLGPLREVVGAYAALQSRAAAVVGGGCPDEGPEGRGRGAVAADTALRLLSGRSPGQVQPVEVHLVMTDRSLLGTGGPGGSSMTPARVPGHGSVPAPLARAWVRGAGPASVWVRRLYTTPDGRDLVAMDSRRRIFGGLLRRMLVLRDDVCSTPWCDAPIVHADHVRPAREGGPTSLVNGAGRCARCNQVKEAPGWAARVARASPRVLELATPTGMRLSSRPPPVLGWGSDPPASGPSVGGSGPGQASRGRPPSRGRW</sequence>
<reference evidence="3 4" key="1">
    <citation type="submission" date="2020-08" db="EMBL/GenBank/DDBJ databases">
        <title>Genome sequence of Phycicoccus endophyticus JCM 31784T.</title>
        <authorList>
            <person name="Hyun D.-W."/>
            <person name="Bae J.-W."/>
        </authorList>
    </citation>
    <scope>NUCLEOTIDE SEQUENCE [LARGE SCALE GENOMIC DNA]</scope>
    <source>
        <strain evidence="3 4">JCM 31784</strain>
    </source>
</reference>
<dbReference type="Proteomes" id="UP000515976">
    <property type="component" value="Chromosome"/>
</dbReference>
<protein>
    <submittedName>
        <fullName evidence="3">DUF222 domain-containing protein</fullName>
    </submittedName>
</protein>
<dbReference type="SMART" id="SM00507">
    <property type="entry name" value="HNHc"/>
    <property type="match status" value="1"/>
</dbReference>
<feature type="domain" description="HNH nuclease" evidence="2">
    <location>
        <begin position="338"/>
        <end position="388"/>
    </location>
</feature>
<dbReference type="InterPro" id="IPR003615">
    <property type="entry name" value="HNH_nuc"/>
</dbReference>
<dbReference type="KEGG" id="pei:H9L10_12340"/>
<accession>A0A7G9R0A1</accession>